<sequence>YIENITEFCEFFGIKNSEGFRLSALDFTELKFNFIGGSRSISFQDVVEASTIVALCTEVEVKDNETTFSGNNKALTSELLSFAKQCNNNSADFIKKYGNGFISGIHKGGVFHGLLIVKSTKGAKLEKIKESIKTMNNILSGEDETNIEHLQEIFDHCEYYTYFNHIGGENIEIKYMNFVTIFKEAIKFKDSVLLNPAVIYVDVTYYEEMPEFNQLGLKYLKYDSTLLKNVAVKLIYEYNQLSNIIEETKNYYLDHLESDNITEMRSKLLELKVLDVPNYIKIIHGTGWQKYIKKLPSKFINHNKHLRISDDGLKVENIGEEAGTASANVPIPADIKLFYYETVIAHSSDCTKIGIGMCKHADYINEMPGKCDQSSGYYGCGSFYYNGQKIDTLEEFTTGDIVGYGYNFVKNKHLLTKNGKKLSMCYSNNFYNKLLLSL</sequence>
<comment type="caution">
    <text evidence="1">The sequence shown here is derived from an EMBL/GenBank/DDBJ whole genome shotgun (WGS) entry which is preliminary data.</text>
</comment>
<feature type="non-terminal residue" evidence="1">
    <location>
        <position position="1"/>
    </location>
</feature>
<accession>A0ACA9LQP0</accession>
<gene>
    <name evidence="1" type="ORF">SPELUC_LOCUS4906</name>
</gene>
<evidence type="ECO:0000313" key="1">
    <source>
        <dbReference type="EMBL" id="CAG8543594.1"/>
    </source>
</evidence>
<reference evidence="1" key="1">
    <citation type="submission" date="2021-06" db="EMBL/GenBank/DDBJ databases">
        <authorList>
            <person name="Kallberg Y."/>
            <person name="Tangrot J."/>
            <person name="Rosling A."/>
        </authorList>
    </citation>
    <scope>NUCLEOTIDE SEQUENCE</scope>
    <source>
        <strain evidence="1">28 12/20/2015</strain>
    </source>
</reference>
<name>A0ACA9LQP0_9GLOM</name>
<evidence type="ECO:0000313" key="2">
    <source>
        <dbReference type="Proteomes" id="UP000789366"/>
    </source>
</evidence>
<dbReference type="Proteomes" id="UP000789366">
    <property type="component" value="Unassembled WGS sequence"/>
</dbReference>
<keyword evidence="2" id="KW-1185">Reference proteome</keyword>
<dbReference type="EMBL" id="CAJVPW010004667">
    <property type="protein sequence ID" value="CAG8543594.1"/>
    <property type="molecule type" value="Genomic_DNA"/>
</dbReference>
<organism evidence="1 2">
    <name type="scientific">Cetraspora pellucida</name>
    <dbReference type="NCBI Taxonomy" id="1433469"/>
    <lineage>
        <taxon>Eukaryota</taxon>
        <taxon>Fungi</taxon>
        <taxon>Fungi incertae sedis</taxon>
        <taxon>Mucoromycota</taxon>
        <taxon>Glomeromycotina</taxon>
        <taxon>Glomeromycetes</taxon>
        <taxon>Diversisporales</taxon>
        <taxon>Gigasporaceae</taxon>
        <taxon>Cetraspora</taxon>
    </lineage>
</organism>
<proteinExistence type="predicted"/>
<protein>
    <submittedName>
        <fullName evidence="1">3487_t:CDS:1</fullName>
    </submittedName>
</protein>